<dbReference type="Pfam" id="PF20411">
    <property type="entry name" value="DUF6697"/>
    <property type="match status" value="1"/>
</dbReference>
<accession>A0A0F4GBV8</accession>
<feature type="compositionally biased region" description="Basic and acidic residues" evidence="2">
    <location>
        <begin position="620"/>
        <end position="630"/>
    </location>
</feature>
<gene>
    <name evidence="4" type="ORF">TI39_contig4273g00006</name>
</gene>
<proteinExistence type="predicted"/>
<feature type="region of interest" description="Disordered" evidence="2">
    <location>
        <begin position="588"/>
        <end position="686"/>
    </location>
</feature>
<feature type="region of interest" description="Disordered" evidence="2">
    <location>
        <begin position="1"/>
        <end position="39"/>
    </location>
</feature>
<protein>
    <recommendedName>
        <fullName evidence="3">DUF6697 domain-containing protein</fullName>
    </recommendedName>
</protein>
<reference evidence="4 5" key="1">
    <citation type="submission" date="2015-03" db="EMBL/GenBank/DDBJ databases">
        <title>RNA-seq based gene annotation and comparative genomics of four Zymoseptoria species reveal species-specific pathogenicity related genes and transposable element activity.</title>
        <authorList>
            <person name="Grandaubert J."/>
            <person name="Bhattacharyya A."/>
            <person name="Stukenbrock E.H."/>
        </authorList>
    </citation>
    <scope>NUCLEOTIDE SEQUENCE [LARGE SCALE GENOMIC DNA]</scope>
    <source>
        <strain evidence="4 5">Zb18110</strain>
    </source>
</reference>
<evidence type="ECO:0000313" key="4">
    <source>
        <dbReference type="EMBL" id="KJX93680.1"/>
    </source>
</evidence>
<feature type="compositionally biased region" description="Basic and acidic residues" evidence="2">
    <location>
        <begin position="661"/>
        <end position="672"/>
    </location>
</feature>
<evidence type="ECO:0000259" key="3">
    <source>
        <dbReference type="Pfam" id="PF20411"/>
    </source>
</evidence>
<dbReference type="OrthoDB" id="5427977at2759"/>
<dbReference type="EMBL" id="LAFY01004232">
    <property type="protein sequence ID" value="KJX93680.1"/>
    <property type="molecule type" value="Genomic_DNA"/>
</dbReference>
<keyword evidence="5" id="KW-1185">Reference proteome</keyword>
<evidence type="ECO:0000256" key="1">
    <source>
        <dbReference type="SAM" id="Coils"/>
    </source>
</evidence>
<evidence type="ECO:0000313" key="5">
    <source>
        <dbReference type="Proteomes" id="UP000033647"/>
    </source>
</evidence>
<evidence type="ECO:0000256" key="2">
    <source>
        <dbReference type="SAM" id="MobiDB-lite"/>
    </source>
</evidence>
<comment type="caution">
    <text evidence="4">The sequence shown here is derived from an EMBL/GenBank/DDBJ whole genome shotgun (WGS) entry which is preliminary data.</text>
</comment>
<keyword evidence="1" id="KW-0175">Coiled coil</keyword>
<feature type="domain" description="DUF6697" evidence="3">
    <location>
        <begin position="284"/>
        <end position="521"/>
    </location>
</feature>
<organism evidence="4 5">
    <name type="scientific">Zymoseptoria brevis</name>
    <dbReference type="NCBI Taxonomy" id="1047168"/>
    <lineage>
        <taxon>Eukaryota</taxon>
        <taxon>Fungi</taxon>
        <taxon>Dikarya</taxon>
        <taxon>Ascomycota</taxon>
        <taxon>Pezizomycotina</taxon>
        <taxon>Dothideomycetes</taxon>
        <taxon>Dothideomycetidae</taxon>
        <taxon>Mycosphaerellales</taxon>
        <taxon>Mycosphaerellaceae</taxon>
        <taxon>Zymoseptoria</taxon>
    </lineage>
</organism>
<sequence>MVSPNNIGQHANGTLDQNNRFNPTVQNFQPNLSHPDNTALTKVTASGDFTSSRSYSVETCNIDYEIRKNSFEIAELRKMTENDMLFLHDEVRDLKLQLLQAKRCPPHMMSNFNAGVYALDGSFAPSVEMRGLFSDKALAKSWLDDADTCDRTSLRLREQAKKLLAVAELSPAKMIEAAPTTVNGGREAHEVELFCCKAEFSDADSVIEHVHSVHAKPQLMIVPESHPKAVAIKSEGPIDGEPEECNEARPAISTLSPLTSPAWTPYAVSQMGPVSLQIPASTTTFPRELLDFHFHGDQWSPGFHFIKGDSVLPSKSYWLLNTPEEPFLPSSPGQHGAKLTPFFNETLTNAGDAPDEDNYKGVPLFIQSADPNDPGFRYFGHYSQLRYSDTVGYDTLMNHVPDSVRHYWAGQLSDRARPEWVTKKLMQHFWPKPVYDGPVTNSDASDSAVHDGRVKRALEEYAEEVAEWEKEAKMKVNMLSEQNIFDSFASADADAEPGLRLWWEYMECVAWDEKFYDMLVELKARHEKAFVNAKGQKIVSGPPSDTFILRTPKPATKLSPPPPKNAGTDLCHPNGSARWAFNKQGHRQALPEHPNGSQPATKLERIMPAGPKNGTVVNGDRTRPPHEQHRANSVTAHTNGEVKTEGNGEKNGYYGTVGDLEAAKKFSDDVTRAGRKKSVAPHLRGR</sequence>
<name>A0A0F4GBV8_9PEZI</name>
<dbReference type="AlphaFoldDB" id="A0A0F4GBV8"/>
<feature type="coiled-coil region" evidence="1">
    <location>
        <begin position="451"/>
        <end position="478"/>
    </location>
</feature>
<dbReference type="InterPro" id="IPR046520">
    <property type="entry name" value="DUF6697"/>
</dbReference>
<dbReference type="Proteomes" id="UP000033647">
    <property type="component" value="Unassembled WGS sequence"/>
</dbReference>
<feature type="compositionally biased region" description="Basic residues" evidence="2">
    <location>
        <begin position="673"/>
        <end position="686"/>
    </location>
</feature>